<dbReference type="InterPro" id="IPR010035">
    <property type="entry name" value="Thi_S"/>
</dbReference>
<organism evidence="1 2">
    <name type="scientific">Plebeiibacterium sediminum</name>
    <dbReference type="NCBI Taxonomy" id="2992112"/>
    <lineage>
        <taxon>Bacteria</taxon>
        <taxon>Pseudomonadati</taxon>
        <taxon>Bacteroidota</taxon>
        <taxon>Bacteroidia</taxon>
        <taxon>Marinilabiliales</taxon>
        <taxon>Marinilabiliaceae</taxon>
        <taxon>Plebeiibacterium</taxon>
    </lineage>
</organism>
<reference evidence="1" key="1">
    <citation type="submission" date="2022-10" db="EMBL/GenBank/DDBJ databases">
        <authorList>
            <person name="Yu W.X."/>
        </authorList>
    </citation>
    <scope>NUCLEOTIDE SEQUENCE</scope>
    <source>
        <strain evidence="1">AAT</strain>
    </source>
</reference>
<evidence type="ECO:0000313" key="2">
    <source>
        <dbReference type="Proteomes" id="UP001209229"/>
    </source>
</evidence>
<dbReference type="PANTHER" id="PTHR34472:SF1">
    <property type="entry name" value="SULFUR CARRIER PROTEIN THIS"/>
    <property type="match status" value="1"/>
</dbReference>
<dbReference type="RefSeq" id="WP_301189100.1">
    <property type="nucleotide sequence ID" value="NZ_JAPDPJ010000004.1"/>
</dbReference>
<dbReference type="CDD" id="cd00565">
    <property type="entry name" value="Ubl_ThiS"/>
    <property type="match status" value="1"/>
</dbReference>
<dbReference type="InterPro" id="IPR003749">
    <property type="entry name" value="ThiS/MoaD-like"/>
</dbReference>
<dbReference type="InterPro" id="IPR016155">
    <property type="entry name" value="Mopterin_synth/thiamin_S_b"/>
</dbReference>
<gene>
    <name evidence="1" type="primary">thiS</name>
    <name evidence="1" type="ORF">OM075_03580</name>
</gene>
<proteinExistence type="predicted"/>
<keyword evidence="2" id="KW-1185">Reference proteome</keyword>
<dbReference type="Gene3D" id="3.10.20.30">
    <property type="match status" value="1"/>
</dbReference>
<accession>A0AAE3M2F9</accession>
<dbReference type="Pfam" id="PF02597">
    <property type="entry name" value="ThiS"/>
    <property type="match status" value="1"/>
</dbReference>
<dbReference type="InterPro" id="IPR012675">
    <property type="entry name" value="Beta-grasp_dom_sf"/>
</dbReference>
<dbReference type="Proteomes" id="UP001209229">
    <property type="component" value="Unassembled WGS sequence"/>
</dbReference>
<dbReference type="PANTHER" id="PTHR34472">
    <property type="entry name" value="SULFUR CARRIER PROTEIN THIS"/>
    <property type="match status" value="1"/>
</dbReference>
<dbReference type="AlphaFoldDB" id="A0AAE3M2F9"/>
<comment type="caution">
    <text evidence="1">The sequence shown here is derived from an EMBL/GenBank/DDBJ whole genome shotgun (WGS) entry which is preliminary data.</text>
</comment>
<name>A0AAE3M2F9_9BACT</name>
<protein>
    <submittedName>
        <fullName evidence="1">Sulfur carrier protein ThiS</fullName>
    </submittedName>
</protein>
<sequence>MVIYVNDEKRTVEENLLLSNLFPEIGINSTIKGVAVAINERIVMQKKWKSTILSENDKILIISATKGG</sequence>
<evidence type="ECO:0000313" key="1">
    <source>
        <dbReference type="EMBL" id="MCW3785529.1"/>
    </source>
</evidence>
<dbReference type="NCBIfam" id="TIGR01683">
    <property type="entry name" value="thiS"/>
    <property type="match status" value="1"/>
</dbReference>
<dbReference type="SUPFAM" id="SSF54285">
    <property type="entry name" value="MoaD/ThiS"/>
    <property type="match status" value="1"/>
</dbReference>
<dbReference type="EMBL" id="JAPDPJ010000004">
    <property type="protein sequence ID" value="MCW3785529.1"/>
    <property type="molecule type" value="Genomic_DNA"/>
</dbReference>